<feature type="region of interest" description="Disordered" evidence="5">
    <location>
        <begin position="411"/>
        <end position="477"/>
    </location>
</feature>
<sequence length="829" mass="90368">MDLELEELQKLFEQTQNAKAKVRLSERNVVELVSKLQALKLLDNDLLHTVSGKEYITQDELKREIESEIQRLGRVSLVDLSGTLGVELVHCERQAQQIVQNNPSLSLMQGEILSSGYWDSIAEEINESLEVAGQISIVELARRFTVGAELMTNVLSARLGTSIHGKLEGGQLYTPAFVARIRATVRGAVRAIMVPTSVSTLSSFLQQQMREVDEGPITKVTADGGLFQSVLNQLIADGEVKGSLRGGNAVYTPAVFAGAQRGSVEAFFSQNGYITFDTLRKLNVPQPKQYLQEMYKDGVALEDVFVHSSLISQLDAAAEEAIAGKSWFDVLPLVPSSIGPSDAEKLVVLCPTVQKALKDGTAVILADTCVLSATFVKDLLEKLENLARDLTKKRVENKKFNKVSTQSLSEGVTGISTTDTGTEDASGQLKGGRRKKGNQSNGATRPAPEIEAVVPKEGKGKRRAGKSKGEKVSGEAVAGVSKGFKSGTGPNSANDEDNIFTVEFLTSKILEWFPDLESAGIAEEEVEEGILVKALADLLKPKVMAAAIHAKQALFSAQAEDRRRRLDTLQHKIDEIYSNFQLFSKALNLFEDNEKTGVLLHRHLLRTTGAELVDLFLIAQAEDDIDDKEVGITATKETELLNTSQRTAMAKSLPARNLSSKALELVESLEAKNVDAFERTFEAAVTESGLRVKKLDKKSERALMFSYRKGLTSQVGDETDSVALLPKVVGLLFVQVHSRALQAPGRAMLAAIMRLKGSIPDELFEVLMAYHNGTVQLLSLQTSANLEETDASNETITKQEELKTLIPQLKSMVLPSSSSASTTNDKQQQ</sequence>
<dbReference type="EnsemblPlants" id="Pp3c8_20630V3.1">
    <property type="protein sequence ID" value="Pp3c8_20630V3.1"/>
    <property type="gene ID" value="Pp3c8_20630"/>
</dbReference>
<dbReference type="Pfam" id="PF23659">
    <property type="entry name" value="UFL1"/>
    <property type="match status" value="1"/>
</dbReference>
<reference evidence="9 11" key="1">
    <citation type="journal article" date="2008" name="Science">
        <title>The Physcomitrella genome reveals evolutionary insights into the conquest of land by plants.</title>
        <authorList>
            <person name="Rensing S."/>
            <person name="Lang D."/>
            <person name="Zimmer A."/>
            <person name="Terry A."/>
            <person name="Salamov A."/>
            <person name="Shapiro H."/>
            <person name="Nishiyama T."/>
            <person name="Perroud P.-F."/>
            <person name="Lindquist E."/>
            <person name="Kamisugi Y."/>
            <person name="Tanahashi T."/>
            <person name="Sakakibara K."/>
            <person name="Fujita T."/>
            <person name="Oishi K."/>
            <person name="Shin-I T."/>
            <person name="Kuroki Y."/>
            <person name="Toyoda A."/>
            <person name="Suzuki Y."/>
            <person name="Hashimoto A."/>
            <person name="Yamaguchi K."/>
            <person name="Sugano A."/>
            <person name="Kohara Y."/>
            <person name="Fujiyama A."/>
            <person name="Anterola A."/>
            <person name="Aoki S."/>
            <person name="Ashton N."/>
            <person name="Barbazuk W.B."/>
            <person name="Barker E."/>
            <person name="Bennetzen J."/>
            <person name="Bezanilla M."/>
            <person name="Blankenship R."/>
            <person name="Cho S.H."/>
            <person name="Dutcher S."/>
            <person name="Estelle M."/>
            <person name="Fawcett J.A."/>
            <person name="Gundlach H."/>
            <person name="Hanada K."/>
            <person name="Heyl A."/>
            <person name="Hicks K.A."/>
            <person name="Hugh J."/>
            <person name="Lohr M."/>
            <person name="Mayer K."/>
            <person name="Melkozernov A."/>
            <person name="Murata T."/>
            <person name="Nelson D."/>
            <person name="Pils B."/>
            <person name="Prigge M."/>
            <person name="Reiss B."/>
            <person name="Renner T."/>
            <person name="Rombauts S."/>
            <person name="Rushton P."/>
            <person name="Sanderfoot A."/>
            <person name="Schween G."/>
            <person name="Shiu S.-H."/>
            <person name="Stueber K."/>
            <person name="Theodoulou F.L."/>
            <person name="Tu H."/>
            <person name="Van de Peer Y."/>
            <person name="Verrier P.J."/>
            <person name="Waters E."/>
            <person name="Wood A."/>
            <person name="Yang L."/>
            <person name="Cove D."/>
            <person name="Cuming A."/>
            <person name="Hasebe M."/>
            <person name="Lucas S."/>
            <person name="Mishler D.B."/>
            <person name="Reski R."/>
            <person name="Grigoriev I."/>
            <person name="Quatrano R.S."/>
            <person name="Boore J.L."/>
        </authorList>
    </citation>
    <scope>NUCLEOTIDE SEQUENCE [LARGE SCALE GENOMIC DNA]</scope>
    <source>
        <strain evidence="10 11">cv. Gransden 2004</strain>
    </source>
</reference>
<evidence type="ECO:0000313" key="10">
    <source>
        <dbReference type="EnsemblPlants" id="Pp3c8_20630V3.1"/>
    </source>
</evidence>
<evidence type="ECO:0000259" key="7">
    <source>
        <dbReference type="Pfam" id="PF23659"/>
    </source>
</evidence>
<feature type="domain" description="E3 UFM1-protein ligase-like C-terminal" evidence="8">
    <location>
        <begin position="700"/>
        <end position="812"/>
    </location>
</feature>
<dbReference type="Gramene" id="Pp3c8_20630V3.1">
    <property type="protein sequence ID" value="Pp3c8_20630V3.1"/>
    <property type="gene ID" value="Pp3c8_20630"/>
</dbReference>
<dbReference type="InterPro" id="IPR018611">
    <property type="entry name" value="Ufl1"/>
</dbReference>
<name>A0A2K1K861_PHYPA</name>
<dbReference type="PANTHER" id="PTHR31057">
    <property type="entry name" value="E3 UFM1-PROTEIN LIGASE 1"/>
    <property type="match status" value="1"/>
</dbReference>
<keyword evidence="2" id="KW-0808">Transferase</keyword>
<evidence type="ECO:0000313" key="11">
    <source>
        <dbReference type="Proteomes" id="UP000006727"/>
    </source>
</evidence>
<evidence type="ECO:0000256" key="5">
    <source>
        <dbReference type="SAM" id="MobiDB-lite"/>
    </source>
</evidence>
<evidence type="ECO:0000313" key="9">
    <source>
        <dbReference type="EMBL" id="PNR49963.1"/>
    </source>
</evidence>
<dbReference type="InterPro" id="IPR056761">
    <property type="entry name" value="Ufl1-like_C"/>
</dbReference>
<reference evidence="10" key="3">
    <citation type="submission" date="2020-12" db="UniProtKB">
        <authorList>
            <consortium name="EnsemblPlants"/>
        </authorList>
    </citation>
    <scope>IDENTIFICATION</scope>
</reference>
<accession>A0A2K1K861</accession>
<dbReference type="EMBL" id="ABEU02000008">
    <property type="protein sequence ID" value="PNR49963.1"/>
    <property type="molecule type" value="Genomic_DNA"/>
</dbReference>
<dbReference type="InterPro" id="IPR056579">
    <property type="entry name" value="Ufl1_N"/>
</dbReference>
<evidence type="ECO:0000256" key="4">
    <source>
        <dbReference type="SAM" id="Coils"/>
    </source>
</evidence>
<evidence type="ECO:0000259" key="8">
    <source>
        <dbReference type="Pfam" id="PF25041"/>
    </source>
</evidence>
<evidence type="ECO:0000256" key="2">
    <source>
        <dbReference type="ARBA" id="ARBA00022679"/>
    </source>
</evidence>
<evidence type="ECO:0000256" key="1">
    <source>
        <dbReference type="ARBA" id="ARBA00010789"/>
    </source>
</evidence>
<protein>
    <recommendedName>
        <fullName evidence="12">E3 UFM1-protein ligase 1 homolog</fullName>
    </recommendedName>
</protein>
<dbReference type="GO" id="GO:0005789">
    <property type="term" value="C:endoplasmic reticulum membrane"/>
    <property type="evidence" value="ECO:0000318"/>
    <property type="project" value="GO_Central"/>
</dbReference>
<reference evidence="9 11" key="2">
    <citation type="journal article" date="2018" name="Plant J.">
        <title>The Physcomitrella patens chromosome-scale assembly reveals moss genome structure and evolution.</title>
        <authorList>
            <person name="Lang D."/>
            <person name="Ullrich K.K."/>
            <person name="Murat F."/>
            <person name="Fuchs J."/>
            <person name="Jenkins J."/>
            <person name="Haas F.B."/>
            <person name="Piednoel M."/>
            <person name="Gundlach H."/>
            <person name="Van Bel M."/>
            <person name="Meyberg R."/>
            <person name="Vives C."/>
            <person name="Morata J."/>
            <person name="Symeonidi A."/>
            <person name="Hiss M."/>
            <person name="Muchero W."/>
            <person name="Kamisugi Y."/>
            <person name="Saleh O."/>
            <person name="Blanc G."/>
            <person name="Decker E.L."/>
            <person name="van Gessel N."/>
            <person name="Grimwood J."/>
            <person name="Hayes R.D."/>
            <person name="Graham S.W."/>
            <person name="Gunter L.E."/>
            <person name="McDaniel S.F."/>
            <person name="Hoernstein S.N.W."/>
            <person name="Larsson A."/>
            <person name="Li F.W."/>
            <person name="Perroud P.F."/>
            <person name="Phillips J."/>
            <person name="Ranjan P."/>
            <person name="Rokshar D.S."/>
            <person name="Rothfels C.J."/>
            <person name="Schneider L."/>
            <person name="Shu S."/>
            <person name="Stevenson D.W."/>
            <person name="Thummler F."/>
            <person name="Tillich M."/>
            <person name="Villarreal Aguilar J.C."/>
            <person name="Widiez T."/>
            <person name="Wong G.K."/>
            <person name="Wymore A."/>
            <person name="Zhang Y."/>
            <person name="Zimmer A.D."/>
            <person name="Quatrano R.S."/>
            <person name="Mayer K.F.X."/>
            <person name="Goodstein D."/>
            <person name="Casacuberta J.M."/>
            <person name="Vandepoele K."/>
            <person name="Reski R."/>
            <person name="Cuming A.C."/>
            <person name="Tuskan G.A."/>
            <person name="Maumus F."/>
            <person name="Salse J."/>
            <person name="Schmutz J."/>
            <person name="Rensing S.A."/>
        </authorList>
    </citation>
    <scope>NUCLEOTIDE SEQUENCE [LARGE SCALE GENOMIC DNA]</scope>
    <source>
        <strain evidence="10 11">cv. Gransden 2004</strain>
    </source>
</reference>
<keyword evidence="11" id="KW-1185">Reference proteome</keyword>
<dbReference type="KEGG" id="ppp:112286061"/>
<gene>
    <name evidence="10" type="primary">LOC112286061</name>
    <name evidence="9" type="ORF">PHYPA_011860</name>
</gene>
<feature type="coiled-coil region" evidence="4">
    <location>
        <begin position="1"/>
        <end position="28"/>
    </location>
</feature>
<evidence type="ECO:0008006" key="12">
    <source>
        <dbReference type="Google" id="ProtNLM"/>
    </source>
</evidence>
<dbReference type="GO" id="GO:0034976">
    <property type="term" value="P:response to endoplasmic reticulum stress"/>
    <property type="evidence" value="ECO:0000318"/>
    <property type="project" value="GO_Central"/>
</dbReference>
<dbReference type="EnsemblPlants" id="Pp3c8_20630V3.2">
    <property type="protein sequence ID" value="Pp3c8_20630V3.2"/>
    <property type="gene ID" value="Pp3c8_20630"/>
</dbReference>
<dbReference type="GeneID" id="112286061"/>
<feature type="compositionally biased region" description="Polar residues" evidence="5">
    <location>
        <begin position="411"/>
        <end position="425"/>
    </location>
</feature>
<dbReference type="GO" id="GO:0061709">
    <property type="term" value="P:reticulophagy"/>
    <property type="evidence" value="ECO:0000318"/>
    <property type="project" value="GO_Central"/>
</dbReference>
<dbReference type="AlphaFoldDB" id="A0A2K1K861"/>
<dbReference type="Pfam" id="PF09743">
    <property type="entry name" value="E3_UFM1_ligase"/>
    <property type="match status" value="1"/>
</dbReference>
<dbReference type="Gramene" id="Pp3c8_20630V3.2">
    <property type="protein sequence ID" value="Pp3c8_20630V3.2"/>
    <property type="gene ID" value="Pp3c8_20630"/>
</dbReference>
<dbReference type="FunCoup" id="A0A2K1K861">
    <property type="interactions" value="5043"/>
</dbReference>
<dbReference type="Pfam" id="PF25870">
    <property type="entry name" value="WHD_UFL1_5th"/>
    <property type="match status" value="1"/>
</dbReference>
<dbReference type="InterPro" id="IPR056580">
    <property type="entry name" value="Ufl1_dom"/>
</dbReference>
<dbReference type="GO" id="GO:0061666">
    <property type="term" value="F:UFM1 ligase activity"/>
    <property type="evidence" value="ECO:0007669"/>
    <property type="project" value="InterPro"/>
</dbReference>
<dbReference type="RefSeq" id="XP_024383365.1">
    <property type="nucleotide sequence ID" value="XM_024527597.2"/>
</dbReference>
<comment type="similarity">
    <text evidence="1">Belongs to the UFL1 family.</text>
</comment>
<evidence type="ECO:0000256" key="3">
    <source>
        <dbReference type="ARBA" id="ARBA00022786"/>
    </source>
</evidence>
<proteinExistence type="inferred from homology"/>
<feature type="domain" description="E3 UFM1-protein ligase 1-like" evidence="7">
    <location>
        <begin position="566"/>
        <end position="695"/>
    </location>
</feature>
<dbReference type="PANTHER" id="PTHR31057:SF0">
    <property type="entry name" value="E3 UFM1-PROTEIN LIGASE 1"/>
    <property type="match status" value="1"/>
</dbReference>
<dbReference type="PaxDb" id="3218-PP1S285_41V6.1"/>
<dbReference type="STRING" id="3218.A0A2K1K861"/>
<dbReference type="Pfam" id="PF25041">
    <property type="entry name" value="UFL1_C"/>
    <property type="match status" value="1"/>
</dbReference>
<dbReference type="GO" id="GO:0071569">
    <property type="term" value="P:protein ufmylation"/>
    <property type="evidence" value="ECO:0007669"/>
    <property type="project" value="InterPro"/>
</dbReference>
<dbReference type="OrthoDB" id="10258297at2759"/>
<keyword evidence="4" id="KW-0175">Coiled coil</keyword>
<dbReference type="Proteomes" id="UP000006727">
    <property type="component" value="Chromosome 8"/>
</dbReference>
<keyword evidence="3" id="KW-0833">Ubl conjugation pathway</keyword>
<dbReference type="GO" id="GO:0071568">
    <property type="term" value="F:UFM1 transferase activity"/>
    <property type="evidence" value="ECO:0000318"/>
    <property type="project" value="GO_Central"/>
</dbReference>
<organism evidence="9">
    <name type="scientific">Physcomitrium patens</name>
    <name type="common">Spreading-leaved earth moss</name>
    <name type="synonym">Physcomitrella patens</name>
    <dbReference type="NCBI Taxonomy" id="3218"/>
    <lineage>
        <taxon>Eukaryota</taxon>
        <taxon>Viridiplantae</taxon>
        <taxon>Streptophyta</taxon>
        <taxon>Embryophyta</taxon>
        <taxon>Bryophyta</taxon>
        <taxon>Bryophytina</taxon>
        <taxon>Bryopsida</taxon>
        <taxon>Funariidae</taxon>
        <taxon>Funariales</taxon>
        <taxon>Funariaceae</taxon>
        <taxon>Physcomitrium</taxon>
    </lineage>
</organism>
<evidence type="ECO:0000259" key="6">
    <source>
        <dbReference type="Pfam" id="PF09743"/>
    </source>
</evidence>
<feature type="domain" description="E3 UFM1-protein ligase 1-like N-terminal" evidence="6">
    <location>
        <begin position="4"/>
        <end position="291"/>
    </location>
</feature>